<dbReference type="PANTHER" id="PTHR30143:SF0">
    <property type="entry name" value="2-KETO-4-PENTENOATE HYDRATASE"/>
    <property type="match status" value="1"/>
</dbReference>
<dbReference type="SUPFAM" id="SSF56529">
    <property type="entry name" value="FAH"/>
    <property type="match status" value="1"/>
</dbReference>
<evidence type="ECO:0000313" key="1">
    <source>
        <dbReference type="EMBL" id="MEL0657520.1"/>
    </source>
</evidence>
<sequence>MTNKNTQTLSEEACLQAASELLARRESNEKGGILPDACRPTNFEDALAIQAATVKASGKKIAGWKCLVPLNPEQIIVGPVLEGTVQQGSTCFVKSTEPGKTLIEPEIAFVLGTDLPARAEGYTNAEVDAAIATTHMALELLQRRYAPNDDLIFADRQADCLLNQGIFVGPEITKAQAYDAAEIKLSIDDASYDGKHPNLSAQAPIYWFVDFMCKNGLNLEKGQAIITGSYAGAIEVPIKSTEIKYEGLGKYNVEFKAL</sequence>
<protein>
    <submittedName>
        <fullName evidence="1">Hydratase</fullName>
    </submittedName>
</protein>
<comment type="caution">
    <text evidence="1">The sequence shown here is derived from an EMBL/GenBank/DDBJ whole genome shotgun (WGS) entry which is preliminary data.</text>
</comment>
<accession>A0ABU9H6S6</accession>
<gene>
    <name evidence="1" type="ORF">V6255_00085</name>
</gene>
<dbReference type="Proteomes" id="UP001366060">
    <property type="component" value="Unassembled WGS sequence"/>
</dbReference>
<dbReference type="InterPro" id="IPR050772">
    <property type="entry name" value="Hydratase-Decarb/MhpD_sf"/>
</dbReference>
<dbReference type="RefSeq" id="WP_341626328.1">
    <property type="nucleotide sequence ID" value="NZ_JBAKBA010000001.1"/>
</dbReference>
<dbReference type="Gene3D" id="3.90.850.10">
    <property type="entry name" value="Fumarylacetoacetase-like, C-terminal domain"/>
    <property type="match status" value="1"/>
</dbReference>
<name>A0ABU9H6S6_9GAMM</name>
<organism evidence="1 2">
    <name type="scientific">Psychromonas arctica</name>
    <dbReference type="NCBI Taxonomy" id="168275"/>
    <lineage>
        <taxon>Bacteria</taxon>
        <taxon>Pseudomonadati</taxon>
        <taxon>Pseudomonadota</taxon>
        <taxon>Gammaproteobacteria</taxon>
        <taxon>Alteromonadales</taxon>
        <taxon>Psychromonadaceae</taxon>
        <taxon>Psychromonas</taxon>
    </lineage>
</organism>
<evidence type="ECO:0000313" key="2">
    <source>
        <dbReference type="Proteomes" id="UP001366060"/>
    </source>
</evidence>
<keyword evidence="2" id="KW-1185">Reference proteome</keyword>
<dbReference type="EMBL" id="JBAKBA010000001">
    <property type="protein sequence ID" value="MEL0657520.1"/>
    <property type="molecule type" value="Genomic_DNA"/>
</dbReference>
<dbReference type="InterPro" id="IPR036663">
    <property type="entry name" value="Fumarylacetoacetase_C_sf"/>
</dbReference>
<reference evidence="1 2" key="1">
    <citation type="submission" date="2024-02" db="EMBL/GenBank/DDBJ databases">
        <title>Bacteria isolated from the canopy kelp, Nereocystis luetkeana.</title>
        <authorList>
            <person name="Pfister C.A."/>
            <person name="Younker I.T."/>
            <person name="Light S.H."/>
        </authorList>
    </citation>
    <scope>NUCLEOTIDE SEQUENCE [LARGE SCALE GENOMIC DNA]</scope>
    <source>
        <strain evidence="1 2">TI.2.07</strain>
    </source>
</reference>
<dbReference type="PANTHER" id="PTHR30143">
    <property type="entry name" value="ACID HYDRATASE"/>
    <property type="match status" value="1"/>
</dbReference>
<proteinExistence type="predicted"/>